<dbReference type="Proteomes" id="UP000433883">
    <property type="component" value="Unassembled WGS sequence"/>
</dbReference>
<feature type="non-terminal residue" evidence="1">
    <location>
        <position position="1"/>
    </location>
</feature>
<dbReference type="EMBL" id="WNWQ01000010">
    <property type="protein sequence ID" value="KAE9985023.1"/>
    <property type="molecule type" value="Genomic_DNA"/>
</dbReference>
<comment type="caution">
    <text evidence="1">The sequence shown here is derived from an EMBL/GenBank/DDBJ whole genome shotgun (WGS) entry which is preliminary data.</text>
</comment>
<protein>
    <submittedName>
        <fullName evidence="1">Uncharacterized protein</fullName>
    </submittedName>
</protein>
<reference evidence="1 2" key="1">
    <citation type="submission" date="2019-11" db="EMBL/GenBank/DDBJ databases">
        <title>Venturia inaequalis Genome Resource.</title>
        <authorList>
            <person name="Lichtner F.J."/>
        </authorList>
    </citation>
    <scope>NUCLEOTIDE SEQUENCE [LARGE SCALE GENOMIC DNA]</scope>
    <source>
        <strain evidence="1">Bline_iso_100314</strain>
    </source>
</reference>
<evidence type="ECO:0000313" key="1">
    <source>
        <dbReference type="EMBL" id="KAE9985023.1"/>
    </source>
</evidence>
<sequence>NFNKVDFIFALTSIRRAAFTPHNIKQGFKKAGIVPFNPERVLEFVRANQITNNTSPEERVPPNIFKYLTGEKETPNPPFTPKRALKAATEIWYPIEKLLTPRIKRLFHEFIGNLVQTSKRARILEYQYYTFEAAKQARKKQQQQSKQSTGEMGVIYTLEARKIIRKDTGDEASKLEAKAKKILAAKAYQKRETVRARLAAKATAAALKMAQKEAKKVVKQEPQSKVIIIE</sequence>
<accession>A0A8H3VDC7</accession>
<dbReference type="AlphaFoldDB" id="A0A8H3VDC7"/>
<organism evidence="1 2">
    <name type="scientific">Venturia inaequalis</name>
    <name type="common">Apple scab fungus</name>
    <dbReference type="NCBI Taxonomy" id="5025"/>
    <lineage>
        <taxon>Eukaryota</taxon>
        <taxon>Fungi</taxon>
        <taxon>Dikarya</taxon>
        <taxon>Ascomycota</taxon>
        <taxon>Pezizomycotina</taxon>
        <taxon>Dothideomycetes</taxon>
        <taxon>Pleosporomycetidae</taxon>
        <taxon>Venturiales</taxon>
        <taxon>Venturiaceae</taxon>
        <taxon>Venturia</taxon>
    </lineage>
</organism>
<gene>
    <name evidence="1" type="ORF">BLS_000050</name>
</gene>
<evidence type="ECO:0000313" key="2">
    <source>
        <dbReference type="Proteomes" id="UP000433883"/>
    </source>
</evidence>
<name>A0A8H3VDC7_VENIN</name>
<proteinExistence type="predicted"/>